<reference evidence="1" key="1">
    <citation type="submission" date="2021-12" db="EMBL/GenBank/DDBJ databases">
        <authorList>
            <person name="Zaccaron A."/>
            <person name="Stergiopoulos I."/>
        </authorList>
    </citation>
    <scope>NUCLEOTIDE SEQUENCE</scope>
    <source>
        <strain evidence="1">Race5_Kim</strain>
    </source>
</reference>
<gene>
    <name evidence="1" type="ORF">CLAFUR5_06088</name>
</gene>
<dbReference type="EMBL" id="CP090167">
    <property type="protein sequence ID" value="UJO17972.1"/>
    <property type="molecule type" value="Genomic_DNA"/>
</dbReference>
<evidence type="ECO:0000313" key="1">
    <source>
        <dbReference type="EMBL" id="UJO17972.1"/>
    </source>
</evidence>
<dbReference type="Proteomes" id="UP000756132">
    <property type="component" value="Chromosome 5"/>
</dbReference>
<protein>
    <submittedName>
        <fullName evidence="1">Uncharacterized protein</fullName>
    </submittedName>
</protein>
<dbReference type="KEGG" id="ffu:CLAFUR5_06088"/>
<organism evidence="1 2">
    <name type="scientific">Passalora fulva</name>
    <name type="common">Tomato leaf mold</name>
    <name type="synonym">Cladosporium fulvum</name>
    <dbReference type="NCBI Taxonomy" id="5499"/>
    <lineage>
        <taxon>Eukaryota</taxon>
        <taxon>Fungi</taxon>
        <taxon>Dikarya</taxon>
        <taxon>Ascomycota</taxon>
        <taxon>Pezizomycotina</taxon>
        <taxon>Dothideomycetes</taxon>
        <taxon>Dothideomycetidae</taxon>
        <taxon>Mycosphaerellales</taxon>
        <taxon>Mycosphaerellaceae</taxon>
        <taxon>Fulvia</taxon>
    </lineage>
</organism>
<accession>A0A9Q8P9E3</accession>
<dbReference type="RefSeq" id="XP_047762338.1">
    <property type="nucleotide sequence ID" value="XM_047905236.1"/>
</dbReference>
<reference evidence="1" key="2">
    <citation type="journal article" date="2022" name="Microb. Genom.">
        <title>A chromosome-scale genome assembly of the tomato pathogen Cladosporium fulvum reveals a compartmentalized genome architecture and the presence of a dispensable chromosome.</title>
        <authorList>
            <person name="Zaccaron A.Z."/>
            <person name="Chen L.H."/>
            <person name="Samaras A."/>
            <person name="Stergiopoulos I."/>
        </authorList>
    </citation>
    <scope>NUCLEOTIDE SEQUENCE</scope>
    <source>
        <strain evidence="1">Race5_Kim</strain>
    </source>
</reference>
<dbReference type="AlphaFoldDB" id="A0A9Q8P9E3"/>
<dbReference type="GeneID" id="71985966"/>
<proteinExistence type="predicted"/>
<keyword evidence="2" id="KW-1185">Reference proteome</keyword>
<evidence type="ECO:0000313" key="2">
    <source>
        <dbReference type="Proteomes" id="UP000756132"/>
    </source>
</evidence>
<sequence length="188" mass="21261">MLYKLINTRMSAKPTGTVIVALDKTRPFIFNGTEYPGVYYDLVENPLASYIGAVDFLDSYPLKLLKDFTTSELTLYESLLPSLAPSVPGAPQRDTGYVWQYLLLAAMSQDRVKQVLEHIKGPVGKEVERLRGKCSDELIKGMREKRAREWDECVEGLERVGGLQGRAMRAFGEMWVKREPKVKQEGQA</sequence>
<name>A0A9Q8P9E3_PASFU</name>